<name>A0ABT4D7L7_9CLOT</name>
<evidence type="ECO:0000313" key="3">
    <source>
        <dbReference type="Proteomes" id="UP001144612"/>
    </source>
</evidence>
<feature type="transmembrane region" description="Helical" evidence="1">
    <location>
        <begin position="7"/>
        <end position="30"/>
    </location>
</feature>
<accession>A0ABT4D7L7</accession>
<evidence type="ECO:0000313" key="2">
    <source>
        <dbReference type="EMBL" id="MCY6957034.1"/>
    </source>
</evidence>
<evidence type="ECO:0000256" key="1">
    <source>
        <dbReference type="SAM" id="Phobius"/>
    </source>
</evidence>
<keyword evidence="1" id="KW-0812">Transmembrane</keyword>
<proteinExistence type="predicted"/>
<feature type="transmembrane region" description="Helical" evidence="1">
    <location>
        <begin position="36"/>
        <end position="53"/>
    </location>
</feature>
<comment type="caution">
    <text evidence="2">The sequence shown here is derived from an EMBL/GenBank/DDBJ whole genome shotgun (WGS) entry which is preliminary data.</text>
</comment>
<feature type="transmembrane region" description="Helical" evidence="1">
    <location>
        <begin position="65"/>
        <end position="84"/>
    </location>
</feature>
<gene>
    <name evidence="2" type="ORF">OW729_00190</name>
</gene>
<keyword evidence="1" id="KW-1133">Transmembrane helix</keyword>
<keyword evidence="3" id="KW-1185">Reference proteome</keyword>
<organism evidence="2 3">
    <name type="scientific">Clostridium brassicae</name>
    <dbReference type="NCBI Taxonomy" id="2999072"/>
    <lineage>
        <taxon>Bacteria</taxon>
        <taxon>Bacillati</taxon>
        <taxon>Bacillota</taxon>
        <taxon>Clostridia</taxon>
        <taxon>Eubacteriales</taxon>
        <taxon>Clostridiaceae</taxon>
        <taxon>Clostridium</taxon>
    </lineage>
</organism>
<keyword evidence="1" id="KW-0472">Membrane</keyword>
<dbReference type="EMBL" id="JAPQFJ010000001">
    <property type="protein sequence ID" value="MCY6957034.1"/>
    <property type="molecule type" value="Genomic_DNA"/>
</dbReference>
<dbReference type="RefSeq" id="WP_268059395.1">
    <property type="nucleotide sequence ID" value="NZ_JAPQFJ010000001.1"/>
</dbReference>
<dbReference type="Proteomes" id="UP001144612">
    <property type="component" value="Unassembled WGS sequence"/>
</dbReference>
<sequence>MKKLIGILAWISVVITSLCLILTMLSSYYIVNIQCFNNYYLFQCSIAVTMFLWSIKQLLLKDKEWIDSIICMLMGFVTMFFMFMKVY</sequence>
<reference evidence="2" key="1">
    <citation type="submission" date="2022-12" db="EMBL/GenBank/DDBJ databases">
        <title>Clostridium sp. nov., isolated from industrial wastewater.</title>
        <authorList>
            <person name="Jiayan W."/>
        </authorList>
    </citation>
    <scope>NUCLEOTIDE SEQUENCE</scope>
    <source>
        <strain evidence="2">ZC22-4</strain>
    </source>
</reference>
<protein>
    <submittedName>
        <fullName evidence="2">Uncharacterized protein</fullName>
    </submittedName>
</protein>